<evidence type="ECO:0000256" key="13">
    <source>
        <dbReference type="RuleBase" id="RU000579"/>
    </source>
</evidence>
<comment type="caution">
    <text evidence="16">The sequence shown here is derived from an EMBL/GenBank/DDBJ whole genome shotgun (WGS) entry which is preliminary data.</text>
</comment>
<dbReference type="InterPro" id="IPR019811">
    <property type="entry name" value="HDH_CS"/>
</dbReference>
<dbReference type="CDD" id="cd04881">
    <property type="entry name" value="ACT_HSDH-Hom"/>
    <property type="match status" value="1"/>
</dbReference>
<dbReference type="EC" id="1.1.1.3" evidence="5 13"/>
<comment type="cofactor">
    <cofactor evidence="1">
        <name>a metal cation</name>
        <dbReference type="ChEBI" id="CHEBI:25213"/>
    </cofactor>
</comment>
<dbReference type="EMBL" id="JBBYAK010000001">
    <property type="protein sequence ID" value="MEL3958824.1"/>
    <property type="molecule type" value="Genomic_DNA"/>
</dbReference>
<evidence type="ECO:0000256" key="2">
    <source>
        <dbReference type="ARBA" id="ARBA00005056"/>
    </source>
</evidence>
<evidence type="ECO:0000256" key="7">
    <source>
        <dbReference type="ARBA" id="ARBA00022605"/>
    </source>
</evidence>
<dbReference type="Pfam" id="PF00742">
    <property type="entry name" value="Homoserine_dh"/>
    <property type="match status" value="1"/>
</dbReference>
<dbReference type="InterPro" id="IPR036291">
    <property type="entry name" value="NAD(P)-bd_dom_sf"/>
</dbReference>
<evidence type="ECO:0000313" key="16">
    <source>
        <dbReference type="EMBL" id="MEL3958824.1"/>
    </source>
</evidence>
<evidence type="ECO:0000256" key="3">
    <source>
        <dbReference type="ARBA" id="ARBA00005062"/>
    </source>
</evidence>
<dbReference type="InterPro" id="IPR016204">
    <property type="entry name" value="HDH"/>
</dbReference>
<evidence type="ECO:0000256" key="12">
    <source>
        <dbReference type="ARBA" id="ARBA00048841"/>
    </source>
</evidence>
<dbReference type="Gene3D" id="3.30.360.10">
    <property type="entry name" value="Dihydrodipicolinate Reductase, domain 2"/>
    <property type="match status" value="1"/>
</dbReference>
<evidence type="ECO:0000259" key="15">
    <source>
        <dbReference type="PROSITE" id="PS51671"/>
    </source>
</evidence>
<protein>
    <recommendedName>
        <fullName evidence="6 13">Homoserine dehydrogenase</fullName>
        <ecNumber evidence="5 13">1.1.1.3</ecNumber>
    </recommendedName>
</protein>
<dbReference type="Gene3D" id="3.30.70.260">
    <property type="match status" value="1"/>
</dbReference>
<dbReference type="SUPFAM" id="SSF55021">
    <property type="entry name" value="ACT-like"/>
    <property type="match status" value="1"/>
</dbReference>
<comment type="pathway">
    <text evidence="3 13">Amino-acid biosynthesis; L-methionine biosynthesis via de novo pathway; L-homoserine from L-aspartate: step 3/3.</text>
</comment>
<dbReference type="PANTHER" id="PTHR43331:SF1">
    <property type="entry name" value="HOMOSERINE DEHYDROGENASE"/>
    <property type="match status" value="1"/>
</dbReference>
<accession>A0ABU9K126</accession>
<dbReference type="PIRSF" id="PIRSF000098">
    <property type="entry name" value="Homoser_dehydrog"/>
    <property type="match status" value="1"/>
</dbReference>
<comment type="pathway">
    <text evidence="2 13">Amino-acid biosynthesis; L-threonine biosynthesis; L-threonine from L-aspartate: step 3/5.</text>
</comment>
<gene>
    <name evidence="16" type="ORF">NST17_16820</name>
</gene>
<evidence type="ECO:0000256" key="1">
    <source>
        <dbReference type="ARBA" id="ARBA00001920"/>
    </source>
</evidence>
<evidence type="ECO:0000256" key="11">
    <source>
        <dbReference type="ARBA" id="ARBA00023167"/>
    </source>
</evidence>
<dbReference type="PANTHER" id="PTHR43331">
    <property type="entry name" value="HOMOSERINE DEHYDROGENASE"/>
    <property type="match status" value="1"/>
</dbReference>
<dbReference type="PROSITE" id="PS01042">
    <property type="entry name" value="HOMOSER_DHGENASE"/>
    <property type="match status" value="1"/>
</dbReference>
<dbReference type="RefSeq" id="WP_041844776.1">
    <property type="nucleotide sequence ID" value="NZ_CP155471.1"/>
</dbReference>
<keyword evidence="8 13" id="KW-0791">Threonine biosynthesis</keyword>
<evidence type="ECO:0000256" key="10">
    <source>
        <dbReference type="ARBA" id="ARBA00023002"/>
    </source>
</evidence>
<dbReference type="InterPro" id="IPR002912">
    <property type="entry name" value="ACT_dom"/>
</dbReference>
<keyword evidence="7 13" id="KW-0028">Amino-acid biosynthesis</keyword>
<proteinExistence type="inferred from homology"/>
<evidence type="ECO:0000256" key="14">
    <source>
        <dbReference type="RuleBase" id="RU004171"/>
    </source>
</evidence>
<evidence type="ECO:0000256" key="8">
    <source>
        <dbReference type="ARBA" id="ARBA00022697"/>
    </source>
</evidence>
<dbReference type="InterPro" id="IPR045865">
    <property type="entry name" value="ACT-like_dom_sf"/>
</dbReference>
<evidence type="ECO:0000256" key="5">
    <source>
        <dbReference type="ARBA" id="ARBA00013213"/>
    </source>
</evidence>
<comment type="similarity">
    <text evidence="4 14">Belongs to the homoserine dehydrogenase family.</text>
</comment>
<organism evidence="16 17">
    <name type="scientific">Caldifermentibacillus hisashii</name>
    <dbReference type="NCBI Taxonomy" id="996558"/>
    <lineage>
        <taxon>Bacteria</taxon>
        <taxon>Bacillati</taxon>
        <taxon>Bacillota</taxon>
        <taxon>Bacilli</taxon>
        <taxon>Bacillales</taxon>
        <taxon>Bacillaceae</taxon>
        <taxon>Caldifermentibacillus</taxon>
    </lineage>
</organism>
<evidence type="ECO:0000256" key="9">
    <source>
        <dbReference type="ARBA" id="ARBA00022857"/>
    </source>
</evidence>
<dbReference type="SUPFAM" id="SSF55347">
    <property type="entry name" value="Glyceraldehyde-3-phosphate dehydrogenase-like, C-terminal domain"/>
    <property type="match status" value="1"/>
</dbReference>
<dbReference type="NCBIfam" id="NF004976">
    <property type="entry name" value="PRK06349.1"/>
    <property type="match status" value="1"/>
</dbReference>
<dbReference type="Gene3D" id="3.40.50.720">
    <property type="entry name" value="NAD(P)-binding Rossmann-like Domain"/>
    <property type="match status" value="1"/>
</dbReference>
<dbReference type="Proteomes" id="UP001459714">
    <property type="component" value="Unassembled WGS sequence"/>
</dbReference>
<dbReference type="SUPFAM" id="SSF51735">
    <property type="entry name" value="NAD(P)-binding Rossmann-fold domains"/>
    <property type="match status" value="1"/>
</dbReference>
<evidence type="ECO:0000256" key="4">
    <source>
        <dbReference type="ARBA" id="ARBA00006753"/>
    </source>
</evidence>
<keyword evidence="11 13" id="KW-0486">Methionine biosynthesis</keyword>
<dbReference type="InterPro" id="IPR001342">
    <property type="entry name" value="HDH_cat"/>
</dbReference>
<dbReference type="InterPro" id="IPR005106">
    <property type="entry name" value="Asp/hSer_DH_NAD-bd"/>
</dbReference>
<keyword evidence="17" id="KW-1185">Reference proteome</keyword>
<keyword evidence="9 13" id="KW-0521">NADP</keyword>
<reference evidence="16 17" key="1">
    <citation type="submission" date="2024-03" db="EMBL/GenBank/DDBJ databases">
        <title>Bacilli Hybrid Assemblies.</title>
        <authorList>
            <person name="Kovac J."/>
        </authorList>
    </citation>
    <scope>NUCLEOTIDE SEQUENCE [LARGE SCALE GENOMIC DNA]</scope>
    <source>
        <strain evidence="16 17">FSL M8-0022</strain>
    </source>
</reference>
<dbReference type="PROSITE" id="PS51671">
    <property type="entry name" value="ACT"/>
    <property type="match status" value="1"/>
</dbReference>
<dbReference type="GO" id="GO:0004412">
    <property type="term" value="F:homoserine dehydrogenase activity"/>
    <property type="evidence" value="ECO:0007669"/>
    <property type="project" value="UniProtKB-EC"/>
</dbReference>
<keyword evidence="10 13" id="KW-0560">Oxidoreductase</keyword>
<dbReference type="Pfam" id="PF03447">
    <property type="entry name" value="NAD_binding_3"/>
    <property type="match status" value="1"/>
</dbReference>
<sequence length="432" mass="47466">MNGKIKVGLMGFGTVGTGVVRLVDSYKEDFFNQTGSVIEVSRILVRNPEKERSIFVNSDIVTTDPRELIYDQEVEVIIEVMGGIEPARTYILEAIEQGKHIVTANKDLMAIHGEELIKKAREHGCDLFYEASVAGGIPIINAIVEGFSSDRITKIMGIVNGTTNYILTKMSHEQASFDEVLQEAQQLGYAEADPTSDVEGLDAARKMAILSSLGFHVGMNLEDVSVRGISKVTLEDIKYGEQLGYTMKLIGIAKKDDELIEVSVEPTFVKNTHPLANVNGVFNAVYVYGEAVGETMFYGPGAGELPTATAVLSDLVTVVKNIKLGVNGRNMATPYNVKKLKREEDIYAKYFIRLIVNDESGVLAQIAKLMAAEEISLEKVLQEPYPSNPKKAELILVTHQASKKCINNVLAAFENVDYIEKVKSCYRVEGGE</sequence>
<comment type="catalytic activity">
    <reaction evidence="12">
        <text>L-homoserine + NADP(+) = L-aspartate 4-semialdehyde + NADPH + H(+)</text>
        <dbReference type="Rhea" id="RHEA:15761"/>
        <dbReference type="ChEBI" id="CHEBI:15378"/>
        <dbReference type="ChEBI" id="CHEBI:57476"/>
        <dbReference type="ChEBI" id="CHEBI:57783"/>
        <dbReference type="ChEBI" id="CHEBI:58349"/>
        <dbReference type="ChEBI" id="CHEBI:537519"/>
        <dbReference type="EC" id="1.1.1.3"/>
    </reaction>
    <physiologicalReaction direction="right-to-left" evidence="12">
        <dbReference type="Rhea" id="RHEA:15763"/>
    </physiologicalReaction>
</comment>
<feature type="domain" description="ACT" evidence="15">
    <location>
        <begin position="351"/>
        <end position="427"/>
    </location>
</feature>
<evidence type="ECO:0000313" key="17">
    <source>
        <dbReference type="Proteomes" id="UP001459714"/>
    </source>
</evidence>
<evidence type="ECO:0000256" key="6">
    <source>
        <dbReference type="ARBA" id="ARBA00013376"/>
    </source>
</evidence>
<name>A0ABU9K126_9BACI</name>